<keyword evidence="7 15" id="KW-0547">Nucleotide-binding</keyword>
<evidence type="ECO:0000256" key="14">
    <source>
        <dbReference type="PROSITE-ProRule" id="PRU00209"/>
    </source>
</evidence>
<dbReference type="NCBIfam" id="TIGR00234">
    <property type="entry name" value="tyrS"/>
    <property type="match status" value="1"/>
</dbReference>
<organism evidence="18 19">
    <name type="scientific">Sinocyclocheilus anshuiensis</name>
    <dbReference type="NCBI Taxonomy" id="1608454"/>
    <lineage>
        <taxon>Eukaryota</taxon>
        <taxon>Metazoa</taxon>
        <taxon>Chordata</taxon>
        <taxon>Craniata</taxon>
        <taxon>Vertebrata</taxon>
        <taxon>Euteleostomi</taxon>
        <taxon>Actinopterygii</taxon>
        <taxon>Neopterygii</taxon>
        <taxon>Teleostei</taxon>
        <taxon>Ostariophysi</taxon>
        <taxon>Cypriniformes</taxon>
        <taxon>Cyprinidae</taxon>
        <taxon>Cyprininae</taxon>
        <taxon>Sinocyclocheilus</taxon>
    </lineage>
</organism>
<dbReference type="InterPro" id="IPR051270">
    <property type="entry name" value="Tyrosine-tRNA_ligase_regulator"/>
</dbReference>
<dbReference type="InterPro" id="IPR002305">
    <property type="entry name" value="aa-tRNA-synth_Ic"/>
</dbReference>
<evidence type="ECO:0000256" key="4">
    <source>
        <dbReference type="ARBA" id="ARBA00022490"/>
    </source>
</evidence>
<dbReference type="Pfam" id="PF01588">
    <property type="entry name" value="tRNA_bind"/>
    <property type="match status" value="1"/>
</dbReference>
<dbReference type="GO" id="GO:0004831">
    <property type="term" value="F:tyrosine-tRNA ligase activity"/>
    <property type="evidence" value="ECO:0007669"/>
    <property type="project" value="UniProtKB-EC"/>
</dbReference>
<dbReference type="CDD" id="cd02799">
    <property type="entry name" value="tRNA_bind_EMAP-II_like"/>
    <property type="match status" value="1"/>
</dbReference>
<evidence type="ECO:0000256" key="15">
    <source>
        <dbReference type="RuleBase" id="RU361234"/>
    </source>
</evidence>
<evidence type="ECO:0000256" key="6">
    <source>
        <dbReference type="ARBA" id="ARBA00022598"/>
    </source>
</evidence>
<keyword evidence="10 15" id="KW-0648">Protein biosynthesis</keyword>
<evidence type="ECO:0000256" key="11">
    <source>
        <dbReference type="ARBA" id="ARBA00023146"/>
    </source>
</evidence>
<dbReference type="Gene3D" id="3.40.50.620">
    <property type="entry name" value="HUPs"/>
    <property type="match status" value="1"/>
</dbReference>
<reference evidence="18" key="1">
    <citation type="submission" date="2025-08" db="UniProtKB">
        <authorList>
            <consortium name="Ensembl"/>
        </authorList>
    </citation>
    <scope>IDENTIFICATION</scope>
</reference>
<dbReference type="Proteomes" id="UP000472260">
    <property type="component" value="Unassembled WGS sequence"/>
</dbReference>
<sequence length="492" mass="55553">MGDQRSPDEKFQLITRNLQEVLGEERLKEILKERELKVYWGTATTGKPHVAYFVPMSKIADFLKAGCEVTILFADLHAYLDNMKAPWELLELRVQYYEQIIKAMLESIGVPLDKLRFVKGTDYQLSREYTLDVYRLSSMVTEHDAKKAGAEVVKQVEHPLLSGLLYPGLQALDEEYLKVDAQFGGVDQRKIFTLAEKYLPSLGYTKRIHMMNPMVPGLTGGKMSSSEEESKIDLLDKNQEVKKKLKKAFCEPGNVENNGVMSFVKHVLFPLHSEIQSGEVTNTYIYLMKKFEMPALKKLTASAYPEPSKNKGGAKGNPKQTADEEEVIPSRLDIRVGKVISVEKHPDADSLYLEKIDVGEEQPRTVVSGLVAYLSQEQLQDRLVVLLCNLKPQKMRGIESQAMLLCASIEEEPRKVEPLDPPEGSAPGDRVYVEGYESGKPDDELKPKKTVFEKLQVDLKITDECFAQWKEQNLMTKLGQITCKTLKGGNIC</sequence>
<evidence type="ECO:0000313" key="18">
    <source>
        <dbReference type="Ensembl" id="ENSSANP00000026160.1"/>
    </source>
</evidence>
<evidence type="ECO:0000256" key="5">
    <source>
        <dbReference type="ARBA" id="ARBA00022555"/>
    </source>
</evidence>
<dbReference type="Pfam" id="PF00579">
    <property type="entry name" value="tRNA-synt_1b"/>
    <property type="match status" value="1"/>
</dbReference>
<dbReference type="GO" id="GO:0000049">
    <property type="term" value="F:tRNA binding"/>
    <property type="evidence" value="ECO:0007669"/>
    <property type="project" value="UniProtKB-UniRule"/>
</dbReference>
<keyword evidence="9 14" id="KW-0694">RNA-binding</keyword>
<evidence type="ECO:0000259" key="17">
    <source>
        <dbReference type="PROSITE" id="PS50886"/>
    </source>
</evidence>
<dbReference type="PRINTS" id="PR01040">
    <property type="entry name" value="TRNASYNTHTYR"/>
</dbReference>
<dbReference type="PANTHER" id="PTHR11586:SF43">
    <property type="entry name" value="TYROSINE--TRNA LIGASE, CYTOPLASMIC"/>
    <property type="match status" value="1"/>
</dbReference>
<feature type="domain" description="TRNA-binding" evidence="17">
    <location>
        <begin position="328"/>
        <end position="432"/>
    </location>
</feature>
<evidence type="ECO:0000313" key="19">
    <source>
        <dbReference type="Proteomes" id="UP000472260"/>
    </source>
</evidence>
<dbReference type="InterPro" id="IPR012340">
    <property type="entry name" value="NA-bd_OB-fold"/>
</dbReference>
<dbReference type="PANTHER" id="PTHR11586">
    <property type="entry name" value="TRNA-AMINOACYLATION COFACTOR ARC1 FAMILY MEMBER"/>
    <property type="match status" value="1"/>
</dbReference>
<dbReference type="GO" id="GO:0005737">
    <property type="term" value="C:cytoplasm"/>
    <property type="evidence" value="ECO:0007669"/>
    <property type="project" value="UniProtKB-SubCell"/>
</dbReference>
<dbReference type="Gene3D" id="1.10.240.10">
    <property type="entry name" value="Tyrosyl-Transfer RNA Synthetase"/>
    <property type="match status" value="1"/>
</dbReference>
<gene>
    <name evidence="18" type="primary">LOC107691530</name>
</gene>
<keyword evidence="5 14" id="KW-0820">tRNA-binding</keyword>
<dbReference type="InterPro" id="IPR014729">
    <property type="entry name" value="Rossmann-like_a/b/a_fold"/>
</dbReference>
<dbReference type="EC" id="6.1.1.1" evidence="15"/>
<comment type="subcellular location">
    <subcellularLocation>
        <location evidence="2">Cytoplasm</location>
    </subcellularLocation>
    <subcellularLocation>
        <location evidence="1">Nucleus</location>
    </subcellularLocation>
</comment>
<name>A0A671LZY2_9TELE</name>
<reference evidence="18" key="2">
    <citation type="submission" date="2025-09" db="UniProtKB">
        <authorList>
            <consortium name="Ensembl"/>
        </authorList>
    </citation>
    <scope>IDENTIFICATION</scope>
</reference>
<keyword evidence="8 15" id="KW-0067">ATP-binding</keyword>
<evidence type="ECO:0000256" key="2">
    <source>
        <dbReference type="ARBA" id="ARBA00004496"/>
    </source>
</evidence>
<comment type="catalytic activity">
    <reaction evidence="13">
        <text>tRNA(Tyr) + L-tyrosine + ATP = L-tyrosyl-tRNA(Tyr) + AMP + diphosphate + H(+)</text>
        <dbReference type="Rhea" id="RHEA:10220"/>
        <dbReference type="Rhea" id="RHEA-COMP:9706"/>
        <dbReference type="Rhea" id="RHEA-COMP:9707"/>
        <dbReference type="ChEBI" id="CHEBI:15378"/>
        <dbReference type="ChEBI" id="CHEBI:30616"/>
        <dbReference type="ChEBI" id="CHEBI:33019"/>
        <dbReference type="ChEBI" id="CHEBI:58315"/>
        <dbReference type="ChEBI" id="CHEBI:78442"/>
        <dbReference type="ChEBI" id="CHEBI:78536"/>
        <dbReference type="ChEBI" id="CHEBI:456215"/>
        <dbReference type="EC" id="6.1.1.1"/>
    </reaction>
    <physiologicalReaction direction="left-to-right" evidence="13">
        <dbReference type="Rhea" id="RHEA:10221"/>
    </physiologicalReaction>
</comment>
<keyword evidence="12" id="KW-0539">Nucleus</keyword>
<evidence type="ECO:0000256" key="1">
    <source>
        <dbReference type="ARBA" id="ARBA00004123"/>
    </source>
</evidence>
<keyword evidence="19" id="KW-1185">Reference proteome</keyword>
<dbReference type="SUPFAM" id="SSF52374">
    <property type="entry name" value="Nucleotidylyl transferase"/>
    <property type="match status" value="1"/>
</dbReference>
<proteinExistence type="inferred from homology"/>
<dbReference type="SUPFAM" id="SSF50249">
    <property type="entry name" value="Nucleic acid-binding proteins"/>
    <property type="match status" value="1"/>
</dbReference>
<keyword evidence="4" id="KW-0963">Cytoplasm</keyword>
<evidence type="ECO:0000256" key="9">
    <source>
        <dbReference type="ARBA" id="ARBA00022884"/>
    </source>
</evidence>
<evidence type="ECO:0000256" key="7">
    <source>
        <dbReference type="ARBA" id="ARBA00022741"/>
    </source>
</evidence>
<evidence type="ECO:0000256" key="13">
    <source>
        <dbReference type="ARBA" id="ARBA00048400"/>
    </source>
</evidence>
<accession>A0A671LZY2</accession>
<feature type="region of interest" description="Disordered" evidence="16">
    <location>
        <begin position="303"/>
        <end position="327"/>
    </location>
</feature>
<dbReference type="PROSITE" id="PS50886">
    <property type="entry name" value="TRBD"/>
    <property type="match status" value="1"/>
</dbReference>
<keyword evidence="11 15" id="KW-0030">Aminoacyl-tRNA synthetase</keyword>
<evidence type="ECO:0000256" key="16">
    <source>
        <dbReference type="SAM" id="MobiDB-lite"/>
    </source>
</evidence>
<dbReference type="InterPro" id="IPR002547">
    <property type="entry name" value="tRNA-bd_dom"/>
</dbReference>
<dbReference type="GO" id="GO:0005634">
    <property type="term" value="C:nucleus"/>
    <property type="evidence" value="ECO:0007669"/>
    <property type="project" value="UniProtKB-SubCell"/>
</dbReference>
<evidence type="ECO:0000256" key="3">
    <source>
        <dbReference type="ARBA" id="ARBA00005594"/>
    </source>
</evidence>
<evidence type="ECO:0000256" key="8">
    <source>
        <dbReference type="ARBA" id="ARBA00022840"/>
    </source>
</evidence>
<dbReference type="InterPro" id="IPR002307">
    <property type="entry name" value="Tyr-tRNA-ligase"/>
</dbReference>
<evidence type="ECO:0000256" key="10">
    <source>
        <dbReference type="ARBA" id="ARBA00022917"/>
    </source>
</evidence>
<comment type="similarity">
    <text evidence="3 15">Belongs to the class-I aminoacyl-tRNA synthetase family.</text>
</comment>
<dbReference type="FunFam" id="2.40.50.140:FF:000047">
    <property type="entry name" value="tyrosine--tRNA ligase, cytoplasmic isoform X2"/>
    <property type="match status" value="1"/>
</dbReference>
<dbReference type="Ensembl" id="ENSSANT00000027866.1">
    <property type="protein sequence ID" value="ENSSANP00000026160.1"/>
    <property type="gene ID" value="ENSSANG00000013476.1"/>
</dbReference>
<keyword evidence="6 15" id="KW-0436">Ligase</keyword>
<protein>
    <recommendedName>
        <fullName evidence="15">Tyrosine--tRNA ligase</fullName>
        <ecNumber evidence="15">6.1.1.1</ecNumber>
    </recommendedName>
    <alternativeName>
        <fullName evidence="15">Tyrosyl-tRNA synthetase</fullName>
    </alternativeName>
</protein>
<dbReference type="FunFam" id="3.40.50.620:FF:000040">
    <property type="entry name" value="Tyrosine--tRNA ligase"/>
    <property type="match status" value="1"/>
</dbReference>
<dbReference type="GO" id="GO:0006437">
    <property type="term" value="P:tyrosyl-tRNA aminoacylation"/>
    <property type="evidence" value="ECO:0007669"/>
    <property type="project" value="InterPro"/>
</dbReference>
<dbReference type="NCBIfam" id="NF006330">
    <property type="entry name" value="PRK08560.1"/>
    <property type="match status" value="1"/>
</dbReference>
<dbReference type="Gene3D" id="2.40.50.140">
    <property type="entry name" value="Nucleic acid-binding proteins"/>
    <property type="match status" value="1"/>
</dbReference>
<dbReference type="AlphaFoldDB" id="A0A671LZY2"/>
<evidence type="ECO:0000256" key="12">
    <source>
        <dbReference type="ARBA" id="ARBA00023242"/>
    </source>
</evidence>
<dbReference type="GO" id="GO:0005524">
    <property type="term" value="F:ATP binding"/>
    <property type="evidence" value="ECO:0007669"/>
    <property type="project" value="UniProtKB-KW"/>
</dbReference>
<dbReference type="CDD" id="cd00805">
    <property type="entry name" value="TyrRS_core"/>
    <property type="match status" value="1"/>
</dbReference>